<keyword evidence="2" id="KW-0540">Nuclease</keyword>
<dbReference type="InterPro" id="IPR044927">
    <property type="entry name" value="Endonuclea_NS_2"/>
</dbReference>
<feature type="domain" description="Type VII secretion system protein EssD-like" evidence="1">
    <location>
        <begin position="78"/>
        <end position="204"/>
    </location>
</feature>
<dbReference type="Proteomes" id="UP001491691">
    <property type="component" value="Unassembled WGS sequence"/>
</dbReference>
<evidence type="ECO:0000259" key="1">
    <source>
        <dbReference type="Pfam" id="PF13930"/>
    </source>
</evidence>
<reference evidence="2 3" key="1">
    <citation type="submission" date="2024-04" db="EMBL/GenBank/DDBJ databases">
        <title>Human intestinal bacterial collection.</title>
        <authorList>
            <person name="Pauvert C."/>
            <person name="Hitch T.C.A."/>
            <person name="Clavel T."/>
        </authorList>
    </citation>
    <scope>NUCLEOTIDE SEQUENCE [LARGE SCALE GENOMIC DNA]</scope>
    <source>
        <strain evidence="2 3">CLA-SR-H019</strain>
    </source>
</reference>
<keyword evidence="2" id="KW-0378">Hydrolase</keyword>
<keyword evidence="3" id="KW-1185">Reference proteome</keyword>
<comment type="caution">
    <text evidence="2">The sequence shown here is derived from an EMBL/GenBank/DDBJ whole genome shotgun (WGS) entry which is preliminary data.</text>
</comment>
<organism evidence="2 3">
    <name type="scientific">Peptoniphilus senegalensis</name>
    <dbReference type="NCBI Taxonomy" id="1465757"/>
    <lineage>
        <taxon>Bacteria</taxon>
        <taxon>Bacillati</taxon>
        <taxon>Bacillota</taxon>
        <taxon>Tissierellia</taxon>
        <taxon>Tissierellales</taxon>
        <taxon>Peptoniphilaceae</taxon>
        <taxon>Peptoniphilus</taxon>
    </lineage>
</organism>
<name>A0ABV1J417_9FIRM</name>
<evidence type="ECO:0000313" key="2">
    <source>
        <dbReference type="EMBL" id="MEQ3347529.1"/>
    </source>
</evidence>
<dbReference type="GO" id="GO:0004519">
    <property type="term" value="F:endonuclease activity"/>
    <property type="evidence" value="ECO:0007669"/>
    <property type="project" value="UniProtKB-KW"/>
</dbReference>
<evidence type="ECO:0000313" key="3">
    <source>
        <dbReference type="Proteomes" id="UP001491691"/>
    </source>
</evidence>
<dbReference type="Pfam" id="PF13930">
    <property type="entry name" value="Endonuclea_NS_2"/>
    <property type="match status" value="1"/>
</dbReference>
<dbReference type="EMBL" id="JBBNPP010000025">
    <property type="protein sequence ID" value="MEQ3347529.1"/>
    <property type="molecule type" value="Genomic_DNA"/>
</dbReference>
<dbReference type="Gene3D" id="3.40.570.10">
    <property type="entry name" value="Extracellular Endonuclease, subunit A"/>
    <property type="match status" value="1"/>
</dbReference>
<dbReference type="RefSeq" id="WP_349189384.1">
    <property type="nucleotide sequence ID" value="NZ_JBBNPP010000025.1"/>
</dbReference>
<gene>
    <name evidence="2" type="ORF">AAA073_08800</name>
</gene>
<dbReference type="InterPro" id="IPR044929">
    <property type="entry name" value="DNA/RNA_non-sp_Endonuclease_sf"/>
</dbReference>
<sequence length="241" mass="27749">MMKRNRILKVIAVVFVIAIGVLLSGDFIGNESYNRNFFDKIDSIFGSKYEVTEKSPYYDMDKNPPQFSYDDLKMRSDYELYSDLDKLNRVGPANALIGPDSLPKVPRGDISKVYPAGWHQKFYDFVEGGAVYNRCHLIAYQLTGENDNWKNLMTGTRSFNAKGMLPFENAVGNYIRDTGRKVRYRVTPIFVGDELVARGVIMEAYSIEDHGKEINFRVFVKNIEKGVWIDYKTGRTRPYKN</sequence>
<proteinExistence type="predicted"/>
<protein>
    <submittedName>
        <fullName evidence="2">DNA/RNA non-specific endonuclease</fullName>
    </submittedName>
</protein>
<accession>A0ABV1J417</accession>
<keyword evidence="2" id="KW-0255">Endonuclease</keyword>